<evidence type="ECO:0000259" key="3">
    <source>
        <dbReference type="PROSITE" id="PS51144"/>
    </source>
</evidence>
<feature type="transmembrane region" description="Helical" evidence="2">
    <location>
        <begin position="15"/>
        <end position="33"/>
    </location>
</feature>
<keyword evidence="2" id="KW-1133">Transmembrane helix</keyword>
<dbReference type="InterPro" id="IPR001148">
    <property type="entry name" value="CA_dom"/>
</dbReference>
<reference evidence="4" key="1">
    <citation type="journal article" date="2023" name="Genome Biol. Evol.">
        <title>Long-read-based Genome Assembly of Drosophila gunungcola Reveals Fewer Chemosensory Genes in Flower-breeding Species.</title>
        <authorList>
            <person name="Negi A."/>
            <person name="Liao B.Y."/>
            <person name="Yeh S.D."/>
        </authorList>
    </citation>
    <scope>NUCLEOTIDE SEQUENCE</scope>
    <source>
        <strain evidence="4">Sukarami</strain>
    </source>
</reference>
<sequence length="281" mass="31908">MNLFGQLMDLAEDSSIIMMLVSCTMAVAFILNIRAGSTIFRNVVKAVENMRLKSRLDRQPSPINIANEVIKRQLKLPLSWTNYKDLPMAVVLENNGSTAILRIYTAPNLLPHLSGADLGGSYHFVEAIFKWGILRSEHSIGRERFCLEMQALHRCPQKKGTSEYLTISYLFVLTPFKNEPLTQIVDHLKWILRPGSSIELPPFDLGSLLRPFAGGHYIYHGTYDNGEVVLPTIWLIDSQITGVNSHQMAQFEVLRRKDGSRIWSNVREPQPLGSRTVLFHY</sequence>
<accession>A0A9Q0BMB3</accession>
<comment type="caution">
    <text evidence="4">The sequence shown here is derived from an EMBL/GenBank/DDBJ whole genome shotgun (WGS) entry which is preliminary data.</text>
</comment>
<name>A0A9Q0BMB3_9MUSC</name>
<proteinExistence type="inferred from homology"/>
<dbReference type="Gene3D" id="3.10.200.10">
    <property type="entry name" value="Alpha carbonic anhydrase"/>
    <property type="match status" value="1"/>
</dbReference>
<dbReference type="Pfam" id="PF00194">
    <property type="entry name" value="Carb_anhydrase"/>
    <property type="match status" value="1"/>
</dbReference>
<dbReference type="PANTHER" id="PTHR18952">
    <property type="entry name" value="CARBONIC ANHYDRASE"/>
    <property type="match status" value="1"/>
</dbReference>
<evidence type="ECO:0000256" key="1">
    <source>
        <dbReference type="ARBA" id="ARBA00010718"/>
    </source>
</evidence>
<gene>
    <name evidence="4" type="ORF">M5D96_010170</name>
</gene>
<evidence type="ECO:0000313" key="5">
    <source>
        <dbReference type="Proteomes" id="UP001059596"/>
    </source>
</evidence>
<dbReference type="GO" id="GO:0004089">
    <property type="term" value="F:carbonate dehydratase activity"/>
    <property type="evidence" value="ECO:0007669"/>
    <property type="project" value="InterPro"/>
</dbReference>
<organism evidence="4 5">
    <name type="scientific">Drosophila gunungcola</name>
    <name type="common">fruit fly</name>
    <dbReference type="NCBI Taxonomy" id="103775"/>
    <lineage>
        <taxon>Eukaryota</taxon>
        <taxon>Metazoa</taxon>
        <taxon>Ecdysozoa</taxon>
        <taxon>Arthropoda</taxon>
        <taxon>Hexapoda</taxon>
        <taxon>Insecta</taxon>
        <taxon>Pterygota</taxon>
        <taxon>Neoptera</taxon>
        <taxon>Endopterygota</taxon>
        <taxon>Diptera</taxon>
        <taxon>Brachycera</taxon>
        <taxon>Muscomorpha</taxon>
        <taxon>Ephydroidea</taxon>
        <taxon>Drosophilidae</taxon>
        <taxon>Drosophila</taxon>
        <taxon>Sophophora</taxon>
    </lineage>
</organism>
<dbReference type="Proteomes" id="UP001059596">
    <property type="component" value="Unassembled WGS sequence"/>
</dbReference>
<feature type="domain" description="Alpha-carbonic anhydrase" evidence="3">
    <location>
        <begin position="27"/>
        <end position="281"/>
    </location>
</feature>
<dbReference type="SUPFAM" id="SSF51069">
    <property type="entry name" value="Carbonic anhydrase"/>
    <property type="match status" value="1"/>
</dbReference>
<evidence type="ECO:0000313" key="4">
    <source>
        <dbReference type="EMBL" id="KAI8036860.1"/>
    </source>
</evidence>
<keyword evidence="5" id="KW-1185">Reference proteome</keyword>
<dbReference type="EMBL" id="JAMKOV010000014">
    <property type="protein sequence ID" value="KAI8036860.1"/>
    <property type="molecule type" value="Genomic_DNA"/>
</dbReference>
<protein>
    <recommendedName>
        <fullName evidence="3">Alpha-carbonic anhydrase domain-containing protein</fullName>
    </recommendedName>
</protein>
<comment type="similarity">
    <text evidence="1">Belongs to the alpha-carbonic anhydrase family.</text>
</comment>
<dbReference type="PROSITE" id="PS51144">
    <property type="entry name" value="ALPHA_CA_2"/>
    <property type="match status" value="1"/>
</dbReference>
<dbReference type="AlphaFoldDB" id="A0A9Q0BMB3"/>
<dbReference type="PANTHER" id="PTHR18952:SF233">
    <property type="entry name" value="CARBONIC ANHYDRASE 14"/>
    <property type="match status" value="1"/>
</dbReference>
<keyword evidence="2" id="KW-0472">Membrane</keyword>
<keyword evidence="2" id="KW-0812">Transmembrane</keyword>
<evidence type="ECO:0000256" key="2">
    <source>
        <dbReference type="SAM" id="Phobius"/>
    </source>
</evidence>
<dbReference type="InterPro" id="IPR023561">
    <property type="entry name" value="Carbonic_anhydrase_a-class"/>
</dbReference>
<dbReference type="InterPro" id="IPR036398">
    <property type="entry name" value="CA_dom_sf"/>
</dbReference>
<dbReference type="SMART" id="SM01057">
    <property type="entry name" value="Carb_anhydrase"/>
    <property type="match status" value="1"/>
</dbReference>
<dbReference type="GO" id="GO:0008270">
    <property type="term" value="F:zinc ion binding"/>
    <property type="evidence" value="ECO:0007669"/>
    <property type="project" value="InterPro"/>
</dbReference>
<dbReference type="GO" id="GO:0005737">
    <property type="term" value="C:cytoplasm"/>
    <property type="evidence" value="ECO:0007669"/>
    <property type="project" value="TreeGrafter"/>
</dbReference>